<dbReference type="SUPFAM" id="SSF141868">
    <property type="entry name" value="EAL domain-like"/>
    <property type="match status" value="1"/>
</dbReference>
<evidence type="ECO:0000313" key="4">
    <source>
        <dbReference type="Proteomes" id="UP000503003"/>
    </source>
</evidence>
<dbReference type="SMART" id="SM00052">
    <property type="entry name" value="EAL"/>
    <property type="match status" value="1"/>
</dbReference>
<dbReference type="PANTHER" id="PTHR33121">
    <property type="entry name" value="CYCLIC DI-GMP PHOSPHODIESTERASE PDEF"/>
    <property type="match status" value="1"/>
</dbReference>
<dbReference type="InterPro" id="IPR001633">
    <property type="entry name" value="EAL_dom"/>
</dbReference>
<sequence>MNLTQGNNIYSDRITKILYSFVGLIIISLLINYIYISSKVIEPSNKIIRNEYANIQQKQLQNEINFVLRILESIKSENNISSREIPEHLIKYATSVLNNYNKNSQEYIFALDEEWNVIVHEDVESIKKYNNNYQHIISIIKDTIEAGENWVIYDNKPIHSLDMDDENIKQSYVVYLPEWKMTIGSGYLSKSIKIKSDDFVQKINRLINQNKSNILILNITLILLSIFIATVSNLWIELQINKNDEVVKKEKTKIDVALRDINNHLSKDPVTGMLNKRAFTSYIRKLKLLKNNSKYQVHLFEIDNLNQNSLMAGCNCRVSMLKEFYSCLTKLNLTHHSLFHIDYDRFVLFTKVMTNEEMNNLTQKISNELNSIILCGNATKILFKCSTTEINVNFDSIEDVLDKGEYALKIARLRKLNHTYYNTEINTIRNRELGLSVELMSAIQNAELKVHYQPQFCTSTNRISGVEALVRWNNKKYGNVSPDEFITLAEKKGILNSIGTHVISTALRDMKKLKDVTMTVNILPSELLQVNFTKFIRDLIKQYQIEPNKIIFDIAKQIDLQDMEPISLVMNDLRELGIKFSISSVGIGQSSLKYVCELPVDEIKVPLEIINKIDKNKNYYNFTKSAINFAAATGLNIVLEGVETSDHLKSISNLPNSSIQGFNLSVAKPIELIINEIDITNKVLSHA</sequence>
<keyword evidence="1" id="KW-1133">Transmembrane helix</keyword>
<dbReference type="KEGG" id="vzi:G5S32_17285"/>
<dbReference type="PROSITE" id="PS50883">
    <property type="entry name" value="EAL"/>
    <property type="match status" value="1"/>
</dbReference>
<dbReference type="RefSeq" id="WP_165313410.1">
    <property type="nucleotide sequence ID" value="NZ_CP049332.1"/>
</dbReference>
<dbReference type="SUPFAM" id="SSF55073">
    <property type="entry name" value="Nucleotide cyclase"/>
    <property type="match status" value="1"/>
</dbReference>
<evidence type="ECO:0000256" key="1">
    <source>
        <dbReference type="SAM" id="Phobius"/>
    </source>
</evidence>
<dbReference type="CDD" id="cd01948">
    <property type="entry name" value="EAL"/>
    <property type="match status" value="1"/>
</dbReference>
<feature type="transmembrane region" description="Helical" evidence="1">
    <location>
        <begin position="214"/>
        <end position="236"/>
    </location>
</feature>
<keyword evidence="1" id="KW-0472">Membrane</keyword>
<feature type="transmembrane region" description="Helical" evidence="1">
    <location>
        <begin position="17"/>
        <end position="36"/>
    </location>
</feature>
<proteinExistence type="predicted"/>
<feature type="domain" description="EAL" evidence="2">
    <location>
        <begin position="432"/>
        <end position="681"/>
    </location>
</feature>
<organism evidence="3 4">
    <name type="scientific">Vibrio ziniensis</name>
    <dbReference type="NCBI Taxonomy" id="2711221"/>
    <lineage>
        <taxon>Bacteria</taxon>
        <taxon>Pseudomonadati</taxon>
        <taxon>Pseudomonadota</taxon>
        <taxon>Gammaproteobacteria</taxon>
        <taxon>Vibrionales</taxon>
        <taxon>Vibrionaceae</taxon>
        <taxon>Vibrio</taxon>
    </lineage>
</organism>
<evidence type="ECO:0000259" key="2">
    <source>
        <dbReference type="PROSITE" id="PS50883"/>
    </source>
</evidence>
<dbReference type="AlphaFoldDB" id="A0A6G7CNT3"/>
<keyword evidence="1" id="KW-0812">Transmembrane</keyword>
<dbReference type="EMBL" id="CP049332">
    <property type="protein sequence ID" value="QIH43740.1"/>
    <property type="molecule type" value="Genomic_DNA"/>
</dbReference>
<dbReference type="GO" id="GO:0071111">
    <property type="term" value="F:cyclic-guanylate-specific phosphodiesterase activity"/>
    <property type="evidence" value="ECO:0007669"/>
    <property type="project" value="InterPro"/>
</dbReference>
<dbReference type="InterPro" id="IPR035919">
    <property type="entry name" value="EAL_sf"/>
</dbReference>
<dbReference type="Pfam" id="PF00563">
    <property type="entry name" value="EAL"/>
    <property type="match status" value="1"/>
</dbReference>
<dbReference type="Gene3D" id="3.30.70.270">
    <property type="match status" value="1"/>
</dbReference>
<keyword evidence="4" id="KW-1185">Reference proteome</keyword>
<dbReference type="Gene3D" id="3.30.450.20">
    <property type="entry name" value="PAS domain"/>
    <property type="match status" value="1"/>
</dbReference>
<reference evidence="3 4" key="1">
    <citation type="submission" date="2020-02" db="EMBL/GenBank/DDBJ databases">
        <title>A complete genome of a marine bacterium Vibrio sp. ZWAL4003 isolated from the mangrove sediment with the ability to degrade polysaccharides.</title>
        <authorList>
            <person name="Wu J."/>
            <person name="Qu W."/>
            <person name="Zeng R."/>
        </authorList>
    </citation>
    <scope>NUCLEOTIDE SEQUENCE [LARGE SCALE GENOMIC DNA]</scope>
    <source>
        <strain evidence="3 4">ZWAL4003</strain>
    </source>
</reference>
<dbReference type="InterPro" id="IPR043128">
    <property type="entry name" value="Rev_trsase/Diguanyl_cyclase"/>
</dbReference>
<gene>
    <name evidence="3" type="ORF">G5S32_17285</name>
</gene>
<evidence type="ECO:0000313" key="3">
    <source>
        <dbReference type="EMBL" id="QIH43740.1"/>
    </source>
</evidence>
<name>A0A6G7CNT3_9VIBR</name>
<dbReference type="InterPro" id="IPR050706">
    <property type="entry name" value="Cyclic-di-GMP_PDE-like"/>
</dbReference>
<accession>A0A6G7CNT3</accession>
<dbReference type="PANTHER" id="PTHR33121:SF70">
    <property type="entry name" value="SIGNALING PROTEIN YKOW"/>
    <property type="match status" value="1"/>
</dbReference>
<protein>
    <submittedName>
        <fullName evidence="3">EAL domain-containing protein</fullName>
    </submittedName>
</protein>
<dbReference type="InterPro" id="IPR029787">
    <property type="entry name" value="Nucleotide_cyclase"/>
</dbReference>
<dbReference type="Proteomes" id="UP000503003">
    <property type="component" value="Chromosome 2"/>
</dbReference>
<dbReference type="Gene3D" id="3.20.20.450">
    <property type="entry name" value="EAL domain"/>
    <property type="match status" value="1"/>
</dbReference>